<dbReference type="InterPro" id="IPR036390">
    <property type="entry name" value="WH_DNA-bd_sf"/>
</dbReference>
<dbReference type="InterPro" id="IPR032198">
    <property type="entry name" value="E2F_CC-MB"/>
</dbReference>
<evidence type="ECO:0000256" key="4">
    <source>
        <dbReference type="ARBA" id="ARBA00023163"/>
    </source>
</evidence>
<comment type="subcellular location">
    <subcellularLocation>
        <location evidence="5">Nucleus</location>
    </subcellularLocation>
</comment>
<dbReference type="Pfam" id="PF02319">
    <property type="entry name" value="WHD_E2F_TDP"/>
    <property type="match status" value="1"/>
</dbReference>
<evidence type="ECO:0000256" key="6">
    <source>
        <dbReference type="SAM" id="MobiDB-lite"/>
    </source>
</evidence>
<organism evidence="8 9">
    <name type="scientific">Scomber scombrus</name>
    <name type="common">Atlantic mackerel</name>
    <name type="synonym">Scomber vernalis</name>
    <dbReference type="NCBI Taxonomy" id="13677"/>
    <lineage>
        <taxon>Eukaryota</taxon>
        <taxon>Metazoa</taxon>
        <taxon>Chordata</taxon>
        <taxon>Craniata</taxon>
        <taxon>Vertebrata</taxon>
        <taxon>Euteleostomi</taxon>
        <taxon>Actinopterygii</taxon>
        <taxon>Neopterygii</taxon>
        <taxon>Teleostei</taxon>
        <taxon>Neoteleostei</taxon>
        <taxon>Acanthomorphata</taxon>
        <taxon>Pelagiaria</taxon>
        <taxon>Scombriformes</taxon>
        <taxon>Scombridae</taxon>
        <taxon>Scomber</taxon>
    </lineage>
</organism>
<name>A0AAV1N5V1_SCOSC</name>
<comment type="similarity">
    <text evidence="1 5">Belongs to the E2F/DP family.</text>
</comment>
<accession>A0AAV1N5V1</accession>
<dbReference type="Proteomes" id="UP001314229">
    <property type="component" value="Unassembled WGS sequence"/>
</dbReference>
<sequence length="316" mass="34953">MDPEGNPNGSDGEIAIPDPNPKYQRCLRSLNVLTTKFVRLLQEAEGGVLDLKDAVKLLAVGQKRRIYDITNVLEGIGLIMKISKSIVKWIGALPVENVLELSNRQIHLKSELEDLEQKECMLDQQKFWDICNCFSGHTLLVVRAPSGTQLDVPIPKAVQNSPAKYQIHLKSINGPIDVILLNKHSITSSPVVLPVPPPEEILRNAKLAMSTRDETERNTAPCQAAAYSKRNIKSRQTTLEDAQALQSSSLMNAAPNKTDASALQGLSKEMEDLLDPNKIFSPLLRLSPPPTEQEYAYNLDDSEGLCDLFDIPLLNV</sequence>
<dbReference type="GO" id="GO:0000981">
    <property type="term" value="F:DNA-binding transcription factor activity, RNA polymerase II-specific"/>
    <property type="evidence" value="ECO:0007669"/>
    <property type="project" value="TreeGrafter"/>
</dbReference>
<dbReference type="InterPro" id="IPR036388">
    <property type="entry name" value="WH-like_DNA-bd_sf"/>
</dbReference>
<keyword evidence="5" id="KW-0539">Nucleus</keyword>
<evidence type="ECO:0000256" key="1">
    <source>
        <dbReference type="ARBA" id="ARBA00010940"/>
    </source>
</evidence>
<dbReference type="InterPro" id="IPR015633">
    <property type="entry name" value="E2F"/>
</dbReference>
<dbReference type="InterPro" id="IPR037241">
    <property type="entry name" value="E2F-DP_heterodim"/>
</dbReference>
<dbReference type="SMART" id="SM01372">
    <property type="entry name" value="E2F_TDP"/>
    <property type="match status" value="1"/>
</dbReference>
<dbReference type="CDD" id="cd14660">
    <property type="entry name" value="E2F_DD"/>
    <property type="match status" value="1"/>
</dbReference>
<dbReference type="SUPFAM" id="SSF144074">
    <property type="entry name" value="E2F-DP heterodimerization region"/>
    <property type="match status" value="1"/>
</dbReference>
<feature type="domain" description="E2F/DP family winged-helix DNA-binding" evidence="7">
    <location>
        <begin position="25"/>
        <end position="91"/>
    </location>
</feature>
<dbReference type="GO" id="GO:0000978">
    <property type="term" value="F:RNA polymerase II cis-regulatory region sequence-specific DNA binding"/>
    <property type="evidence" value="ECO:0007669"/>
    <property type="project" value="InterPro"/>
</dbReference>
<comment type="caution">
    <text evidence="8">The sequence shown here is derived from an EMBL/GenBank/DDBJ whole genome shotgun (WGS) entry which is preliminary data.</text>
</comment>
<dbReference type="FunFam" id="1.10.10.10:FF:000008">
    <property type="entry name" value="E2F transcription factor 1"/>
    <property type="match status" value="1"/>
</dbReference>
<dbReference type="PANTHER" id="PTHR12081">
    <property type="entry name" value="TRANSCRIPTION FACTOR E2F"/>
    <property type="match status" value="1"/>
</dbReference>
<keyword evidence="9" id="KW-1185">Reference proteome</keyword>
<evidence type="ECO:0000313" key="9">
    <source>
        <dbReference type="Proteomes" id="UP001314229"/>
    </source>
</evidence>
<dbReference type="Gene3D" id="1.10.10.10">
    <property type="entry name" value="Winged helix-like DNA-binding domain superfamily/Winged helix DNA-binding domain"/>
    <property type="match status" value="1"/>
</dbReference>
<dbReference type="GO" id="GO:0090575">
    <property type="term" value="C:RNA polymerase II transcription regulator complex"/>
    <property type="evidence" value="ECO:0007669"/>
    <property type="project" value="TreeGrafter"/>
</dbReference>
<dbReference type="SUPFAM" id="SSF46785">
    <property type="entry name" value="Winged helix' DNA-binding domain"/>
    <property type="match status" value="1"/>
</dbReference>
<keyword evidence="4 5" id="KW-0804">Transcription</keyword>
<evidence type="ECO:0000259" key="7">
    <source>
        <dbReference type="SMART" id="SM01372"/>
    </source>
</evidence>
<evidence type="ECO:0000256" key="5">
    <source>
        <dbReference type="RuleBase" id="RU003796"/>
    </source>
</evidence>
<dbReference type="Pfam" id="PF16421">
    <property type="entry name" value="E2F_CC-MB"/>
    <property type="match status" value="1"/>
</dbReference>
<evidence type="ECO:0000256" key="2">
    <source>
        <dbReference type="ARBA" id="ARBA00023015"/>
    </source>
</evidence>
<evidence type="ECO:0000313" key="8">
    <source>
        <dbReference type="EMBL" id="CAK6954900.1"/>
    </source>
</evidence>
<gene>
    <name evidence="8" type="ORF">FSCOSCO3_A022317</name>
</gene>
<proteinExistence type="inferred from homology"/>
<feature type="region of interest" description="Disordered" evidence="6">
    <location>
        <begin position="1"/>
        <end position="20"/>
    </location>
</feature>
<keyword evidence="2 5" id="KW-0805">Transcription regulation</keyword>
<reference evidence="8 9" key="1">
    <citation type="submission" date="2024-01" db="EMBL/GenBank/DDBJ databases">
        <authorList>
            <person name="Alioto T."/>
            <person name="Alioto T."/>
            <person name="Gomez Garrido J."/>
        </authorList>
    </citation>
    <scope>NUCLEOTIDE SEQUENCE [LARGE SCALE GENOMIC DNA]</scope>
</reference>
<dbReference type="PANTHER" id="PTHR12081:SF42">
    <property type="entry name" value="TRANSCRIPTION FACTOR E2F4"/>
    <property type="match status" value="1"/>
</dbReference>
<protein>
    <submittedName>
        <fullName evidence="8">Transcription factor E2F4-like</fullName>
    </submittedName>
</protein>
<dbReference type="EMBL" id="CAWUFR010000019">
    <property type="protein sequence ID" value="CAK6954900.1"/>
    <property type="molecule type" value="Genomic_DNA"/>
</dbReference>
<dbReference type="GO" id="GO:0046983">
    <property type="term" value="F:protein dimerization activity"/>
    <property type="evidence" value="ECO:0007669"/>
    <property type="project" value="InterPro"/>
</dbReference>
<dbReference type="InterPro" id="IPR003316">
    <property type="entry name" value="E2F_WHTH_DNA-bd_dom"/>
</dbReference>
<dbReference type="Gene3D" id="6.10.250.540">
    <property type="match status" value="1"/>
</dbReference>
<keyword evidence="3 5" id="KW-0238">DNA-binding</keyword>
<evidence type="ECO:0000256" key="3">
    <source>
        <dbReference type="ARBA" id="ARBA00023125"/>
    </source>
</evidence>
<dbReference type="AlphaFoldDB" id="A0AAV1N5V1"/>